<dbReference type="AlphaFoldDB" id="A0A348HCK6"/>
<dbReference type="GO" id="GO:0008881">
    <property type="term" value="F:glutamate racemase activity"/>
    <property type="evidence" value="ECO:0007669"/>
    <property type="project" value="UniProtKB-UniRule"/>
</dbReference>
<reference evidence="8 9" key="1">
    <citation type="submission" date="2018-09" db="EMBL/GenBank/DDBJ databases">
        <title>Zymobacter palmae IAM14233 (=T109) whole genome analysis.</title>
        <authorList>
            <person name="Yanase H."/>
        </authorList>
    </citation>
    <scope>NUCLEOTIDE SEQUENCE [LARGE SCALE GENOMIC DNA]</scope>
    <source>
        <strain evidence="8 9">IAM14233</strain>
    </source>
</reference>
<gene>
    <name evidence="7" type="primary">murI</name>
    <name evidence="8" type="ORF">ZBT109_0570</name>
</gene>
<keyword evidence="9" id="KW-1185">Reference proteome</keyword>
<dbReference type="PROSITE" id="PS00923">
    <property type="entry name" value="ASP_GLU_RACEMASE_1"/>
    <property type="match status" value="1"/>
</dbReference>
<feature type="binding site" evidence="7">
    <location>
        <begin position="237"/>
        <end position="238"/>
    </location>
    <ligand>
        <name>substrate</name>
    </ligand>
</feature>
<dbReference type="PANTHER" id="PTHR21198">
    <property type="entry name" value="GLUTAMATE RACEMASE"/>
    <property type="match status" value="1"/>
</dbReference>
<feature type="binding site" evidence="7">
    <location>
        <begin position="61"/>
        <end position="62"/>
    </location>
    <ligand>
        <name>substrate</name>
    </ligand>
</feature>
<comment type="pathway">
    <text evidence="7">Cell wall biogenesis; peptidoglycan biosynthesis.</text>
</comment>
<dbReference type="GO" id="GO:0071555">
    <property type="term" value="P:cell wall organization"/>
    <property type="evidence" value="ECO:0007669"/>
    <property type="project" value="UniProtKB-KW"/>
</dbReference>
<dbReference type="NCBIfam" id="TIGR00067">
    <property type="entry name" value="glut_race"/>
    <property type="match status" value="1"/>
</dbReference>
<organism evidence="8 9">
    <name type="scientific">Zymobacter palmae</name>
    <dbReference type="NCBI Taxonomy" id="33074"/>
    <lineage>
        <taxon>Bacteria</taxon>
        <taxon>Pseudomonadati</taxon>
        <taxon>Pseudomonadota</taxon>
        <taxon>Gammaproteobacteria</taxon>
        <taxon>Oceanospirillales</taxon>
        <taxon>Halomonadaceae</taxon>
        <taxon>Zymobacter group</taxon>
        <taxon>Zymobacter</taxon>
    </lineage>
</organism>
<dbReference type="HAMAP" id="MF_00258">
    <property type="entry name" value="Glu_racemase"/>
    <property type="match status" value="1"/>
</dbReference>
<dbReference type="InterPro" id="IPR033134">
    <property type="entry name" value="Asp/Glu_racemase_AS_2"/>
</dbReference>
<evidence type="ECO:0000256" key="7">
    <source>
        <dbReference type="HAMAP-Rule" id="MF_00258"/>
    </source>
</evidence>
<keyword evidence="5 7" id="KW-0413">Isomerase</keyword>
<dbReference type="Proteomes" id="UP000267342">
    <property type="component" value="Chromosome"/>
</dbReference>
<evidence type="ECO:0000256" key="5">
    <source>
        <dbReference type="ARBA" id="ARBA00023235"/>
    </source>
</evidence>
<evidence type="ECO:0000256" key="2">
    <source>
        <dbReference type="ARBA" id="ARBA00013090"/>
    </source>
</evidence>
<dbReference type="InterPro" id="IPR001920">
    <property type="entry name" value="Asp/Glu_race"/>
</dbReference>
<evidence type="ECO:0000313" key="9">
    <source>
        <dbReference type="Proteomes" id="UP000267342"/>
    </source>
</evidence>
<evidence type="ECO:0000313" key="8">
    <source>
        <dbReference type="EMBL" id="BBG29358.1"/>
    </source>
</evidence>
<keyword evidence="4 7" id="KW-0573">Peptidoglycan synthesis</keyword>
<name>A0A348HCK6_9GAMM</name>
<sequence>MVACAAANVTSGIASLLAVGTAPFVCIMDSLTVSEQNAPCGAYVTSTLGNVIMTAPILVFDSGVGGLSVLAHVRAQLPVHPFVFACDNAALPYGTKPTNWLRERIVSVCQAAVHETGACALVVACNTASTVALDDLRQALDIPVIGTVPAVKPAAEQSQSGVIGVLATTTTINGAYLQRLIQQFAAQCEVVNIAADALVGQAERKLRGEVLDDAVLEAMLAPLWAHPLLDTVVLGCTHFPLVKEECERIARAHGRSAIRWLDSGAAIARRTADVLKGRAIEGGDAAASDVASENYSLATAPERPGLEQALAGMGVPPARRLMVELVANA</sequence>
<protein>
    <recommendedName>
        <fullName evidence="2 7">Glutamate racemase</fullName>
        <ecNumber evidence="2 7">5.1.1.3</ecNumber>
    </recommendedName>
</protein>
<dbReference type="Pfam" id="PF01177">
    <property type="entry name" value="Asp_Glu_race"/>
    <property type="match status" value="1"/>
</dbReference>
<feature type="active site" description="Proton donor/acceptor" evidence="7">
    <location>
        <position position="236"/>
    </location>
</feature>
<dbReference type="InterPro" id="IPR004391">
    <property type="entry name" value="Glu_race"/>
</dbReference>
<feature type="active site" description="Proton donor/acceptor" evidence="7">
    <location>
        <position position="125"/>
    </location>
</feature>
<comment type="catalytic activity">
    <reaction evidence="1 7">
        <text>L-glutamate = D-glutamate</text>
        <dbReference type="Rhea" id="RHEA:12813"/>
        <dbReference type="ChEBI" id="CHEBI:29985"/>
        <dbReference type="ChEBI" id="CHEBI:29986"/>
        <dbReference type="EC" id="5.1.1.3"/>
    </reaction>
</comment>
<evidence type="ECO:0000256" key="4">
    <source>
        <dbReference type="ARBA" id="ARBA00022984"/>
    </source>
</evidence>
<proteinExistence type="inferred from homology"/>
<dbReference type="STRING" id="1123510.GCA_000620025_01531"/>
<dbReference type="PROSITE" id="PS00924">
    <property type="entry name" value="ASP_GLU_RACEMASE_2"/>
    <property type="match status" value="1"/>
</dbReference>
<dbReference type="EMBL" id="AP018933">
    <property type="protein sequence ID" value="BBG29358.1"/>
    <property type="molecule type" value="Genomic_DNA"/>
</dbReference>
<accession>A0A348HCK6</accession>
<dbReference type="GO" id="GO:0008360">
    <property type="term" value="P:regulation of cell shape"/>
    <property type="evidence" value="ECO:0007669"/>
    <property type="project" value="UniProtKB-KW"/>
</dbReference>
<dbReference type="Gene3D" id="3.40.50.1860">
    <property type="match status" value="2"/>
</dbReference>
<dbReference type="KEGG" id="zpl:ZBT109_0570"/>
<dbReference type="SUPFAM" id="SSF53681">
    <property type="entry name" value="Aspartate/glutamate racemase"/>
    <property type="match status" value="2"/>
</dbReference>
<dbReference type="InterPro" id="IPR018187">
    <property type="entry name" value="Asp/Glu_racemase_AS_1"/>
</dbReference>
<feature type="binding site" evidence="7">
    <location>
        <begin position="93"/>
        <end position="94"/>
    </location>
    <ligand>
        <name>substrate</name>
    </ligand>
</feature>
<keyword evidence="6 7" id="KW-0961">Cell wall biogenesis/degradation</keyword>
<dbReference type="GO" id="GO:0009252">
    <property type="term" value="P:peptidoglycan biosynthetic process"/>
    <property type="evidence" value="ECO:0007669"/>
    <property type="project" value="UniProtKB-UniRule"/>
</dbReference>
<evidence type="ECO:0000256" key="6">
    <source>
        <dbReference type="ARBA" id="ARBA00023316"/>
    </source>
</evidence>
<dbReference type="EC" id="5.1.1.3" evidence="2 7"/>
<keyword evidence="3 7" id="KW-0133">Cell shape</keyword>
<dbReference type="InterPro" id="IPR015942">
    <property type="entry name" value="Asp/Glu/hydantoin_racemase"/>
</dbReference>
<evidence type="ECO:0000256" key="3">
    <source>
        <dbReference type="ARBA" id="ARBA00022960"/>
    </source>
</evidence>
<dbReference type="PANTHER" id="PTHR21198:SF2">
    <property type="entry name" value="GLUTAMATE RACEMASE"/>
    <property type="match status" value="1"/>
</dbReference>
<dbReference type="UniPathway" id="UPA00219"/>
<evidence type="ECO:0000256" key="1">
    <source>
        <dbReference type="ARBA" id="ARBA00001602"/>
    </source>
</evidence>
<feature type="binding site" evidence="7">
    <location>
        <begin position="126"/>
        <end position="127"/>
    </location>
    <ligand>
        <name>substrate</name>
    </ligand>
</feature>
<comment type="similarity">
    <text evidence="7">Belongs to the aspartate/glutamate racemases family.</text>
</comment>
<comment type="function">
    <text evidence="7">Provides the (R)-glutamate required for cell wall biosynthesis.</text>
</comment>